<evidence type="ECO:0000313" key="1">
    <source>
        <dbReference type="EMBL" id="CAG8785264.1"/>
    </source>
</evidence>
<proteinExistence type="predicted"/>
<protein>
    <submittedName>
        <fullName evidence="1">4795_t:CDS:1</fullName>
    </submittedName>
</protein>
<organism evidence="1 2">
    <name type="scientific">Gigaspora margarita</name>
    <dbReference type="NCBI Taxonomy" id="4874"/>
    <lineage>
        <taxon>Eukaryota</taxon>
        <taxon>Fungi</taxon>
        <taxon>Fungi incertae sedis</taxon>
        <taxon>Mucoromycota</taxon>
        <taxon>Glomeromycotina</taxon>
        <taxon>Glomeromycetes</taxon>
        <taxon>Diversisporales</taxon>
        <taxon>Gigasporaceae</taxon>
        <taxon>Gigaspora</taxon>
    </lineage>
</organism>
<name>A0ABN7VLY3_GIGMA</name>
<comment type="caution">
    <text evidence="1">The sequence shown here is derived from an EMBL/GenBank/DDBJ whole genome shotgun (WGS) entry which is preliminary data.</text>
</comment>
<evidence type="ECO:0000313" key="2">
    <source>
        <dbReference type="Proteomes" id="UP000789901"/>
    </source>
</evidence>
<reference evidence="1 2" key="1">
    <citation type="submission" date="2021-06" db="EMBL/GenBank/DDBJ databases">
        <authorList>
            <person name="Kallberg Y."/>
            <person name="Tangrot J."/>
            <person name="Rosling A."/>
        </authorList>
    </citation>
    <scope>NUCLEOTIDE SEQUENCE [LARGE SCALE GENOMIC DNA]</scope>
    <source>
        <strain evidence="1 2">120-4 pot B 10/14</strain>
    </source>
</reference>
<keyword evidence="2" id="KW-1185">Reference proteome</keyword>
<dbReference type="EMBL" id="CAJVQB010017724">
    <property type="protein sequence ID" value="CAG8785264.1"/>
    <property type="molecule type" value="Genomic_DNA"/>
</dbReference>
<dbReference type="Proteomes" id="UP000789901">
    <property type="component" value="Unassembled WGS sequence"/>
</dbReference>
<accession>A0ABN7VLY3</accession>
<sequence>EQAIIRLDNLAQTIPPMLSKIDFHKPAKQQQLPLLGDENIEQSKDSFAESAQQIFNTNMMLPTISCLFAHLDQMKSLLVLSNILDVCYQIKDSMLTYWKNNLIECYVSSYLDSRFKNMNFISKKKKEIVQNKLSKMIEMATNTIDALVQTEIDHFYNRNI</sequence>
<gene>
    <name evidence="1" type="ORF">GMARGA_LOCUS20328</name>
</gene>
<feature type="non-terminal residue" evidence="1">
    <location>
        <position position="1"/>
    </location>
</feature>